<organism evidence="2 3">
    <name type="scientific">Ornithinibacillus caprae</name>
    <dbReference type="NCBI Taxonomy" id="2678566"/>
    <lineage>
        <taxon>Bacteria</taxon>
        <taxon>Bacillati</taxon>
        <taxon>Bacillota</taxon>
        <taxon>Bacilli</taxon>
        <taxon>Bacillales</taxon>
        <taxon>Bacillaceae</taxon>
        <taxon>Ornithinibacillus</taxon>
    </lineage>
</organism>
<dbReference type="AlphaFoldDB" id="A0A6N8FKS9"/>
<dbReference type="EMBL" id="WOCA01000016">
    <property type="protein sequence ID" value="MUK89983.1"/>
    <property type="molecule type" value="Genomic_DNA"/>
</dbReference>
<protein>
    <submittedName>
        <fullName evidence="2">Uncharacterized protein</fullName>
    </submittedName>
</protein>
<dbReference type="RefSeq" id="WP_155670346.1">
    <property type="nucleotide sequence ID" value="NZ_WOCA01000016.1"/>
</dbReference>
<accession>A0A6N8FKS9</accession>
<keyword evidence="1" id="KW-0175">Coiled coil</keyword>
<proteinExistence type="predicted"/>
<reference evidence="2 3" key="1">
    <citation type="submission" date="2019-11" db="EMBL/GenBank/DDBJ databases">
        <authorList>
            <person name="Li X."/>
        </authorList>
    </citation>
    <scope>NUCLEOTIDE SEQUENCE [LARGE SCALE GENOMIC DNA]</scope>
    <source>
        <strain evidence="2 3">L9</strain>
    </source>
</reference>
<evidence type="ECO:0000313" key="3">
    <source>
        <dbReference type="Proteomes" id="UP000469125"/>
    </source>
</evidence>
<feature type="coiled-coil region" evidence="1">
    <location>
        <begin position="41"/>
        <end position="82"/>
    </location>
</feature>
<dbReference type="Proteomes" id="UP000469125">
    <property type="component" value="Unassembled WGS sequence"/>
</dbReference>
<sequence length="116" mass="13538">MKKHTILLITLLLFILLFNGLSAKDARTELTHSLEKVDEKITLFEADLIHKENLINELERQLQSKNSLLDELQRQVNKLHWENGRNTTKRSNTVNELEKMIELPAVIRPNEAILTR</sequence>
<evidence type="ECO:0000313" key="2">
    <source>
        <dbReference type="EMBL" id="MUK89983.1"/>
    </source>
</evidence>
<name>A0A6N8FKS9_9BACI</name>
<evidence type="ECO:0000256" key="1">
    <source>
        <dbReference type="SAM" id="Coils"/>
    </source>
</evidence>
<comment type="caution">
    <text evidence="2">The sequence shown here is derived from an EMBL/GenBank/DDBJ whole genome shotgun (WGS) entry which is preliminary data.</text>
</comment>
<gene>
    <name evidence="2" type="ORF">GMD78_16550</name>
</gene>
<keyword evidence="3" id="KW-1185">Reference proteome</keyword>